<dbReference type="AlphaFoldDB" id="A0A0S6TZ91"/>
<evidence type="ECO:0000313" key="2">
    <source>
        <dbReference type="EMBL" id="GAE00961.1"/>
    </source>
</evidence>
<feature type="transmembrane region" description="Helical" evidence="1">
    <location>
        <begin position="159"/>
        <end position="177"/>
    </location>
</feature>
<dbReference type="HOGENOM" id="CLU_022067_0_0_9"/>
<accession>A0A0S6TZ91</accession>
<proteinExistence type="predicted"/>
<evidence type="ECO:0000256" key="1">
    <source>
        <dbReference type="SAM" id="Phobius"/>
    </source>
</evidence>
<dbReference type="RefSeq" id="WP_195745647.1">
    <property type="nucleotide sequence ID" value="NZ_DF384213.1"/>
</dbReference>
<dbReference type="PANTHER" id="PTHR37813:SF1">
    <property type="entry name" value="FELS-2 PROPHAGE PROTEIN"/>
    <property type="match status" value="1"/>
</dbReference>
<feature type="transmembrane region" description="Helical" evidence="1">
    <location>
        <begin position="311"/>
        <end position="331"/>
    </location>
</feature>
<keyword evidence="1" id="KW-0812">Transmembrane</keyword>
<organism evidence="2">
    <name type="scientific">Clostridium botulinum B str. Osaka05</name>
    <dbReference type="NCBI Taxonomy" id="1407017"/>
    <lineage>
        <taxon>Bacteria</taxon>
        <taxon>Bacillati</taxon>
        <taxon>Bacillota</taxon>
        <taxon>Clostridia</taxon>
        <taxon>Eubacteriales</taxon>
        <taxon>Clostridiaceae</taxon>
        <taxon>Clostridium</taxon>
    </lineage>
</organism>
<protein>
    <submittedName>
        <fullName evidence="2">Phage protein</fullName>
    </submittedName>
</protein>
<dbReference type="PANTHER" id="PTHR37813">
    <property type="entry name" value="FELS-2 PROPHAGE PROTEIN"/>
    <property type="match status" value="1"/>
</dbReference>
<feature type="transmembrane region" description="Helical" evidence="1">
    <location>
        <begin position="271"/>
        <end position="291"/>
    </location>
</feature>
<reference evidence="2" key="1">
    <citation type="submission" date="2013-10" db="EMBL/GenBank/DDBJ databases">
        <title>Draft genome sequence of Clostridium botulinum type B strain Osaka05.</title>
        <authorList>
            <person name="Sakaguchi Y."/>
            <person name="Hosomi K."/>
            <person name="Uchiyama J."/>
            <person name="Ogura Y."/>
            <person name="Sakaguchi M."/>
            <person name="Kohda T."/>
            <person name="Mukamoto M."/>
            <person name="Misawa N."/>
            <person name="Matsuzaki S."/>
            <person name="Hayashi T."/>
            <person name="Kozaki S."/>
        </authorList>
    </citation>
    <scope>NUCLEOTIDE SEQUENCE</scope>
    <source>
        <strain evidence="2">Osaka05</strain>
    </source>
</reference>
<name>A0A0S6TZ91_CLOBO</name>
<dbReference type="Proteomes" id="UP000054164">
    <property type="component" value="Unassembled WGS sequence"/>
</dbReference>
<feature type="transmembrane region" description="Helical" evidence="1">
    <location>
        <begin position="363"/>
        <end position="382"/>
    </location>
</feature>
<sequence>MADSKIIIDTQIDLKGAEEMIKNSIVDLGITMFEKFKEPFIKSLDLVMGSLDKLSDNLTNGALGESLDELASGFEKFIEIIAEGSENWLPKIIDALVWIVDNASIVASGVAGIGMAMLALNIGNIIDNVAGKFKLLYLEIATGTPIMEAFNIVLGLNPIVLITAAIIGFIATLVVLWNTNEDFRNFIIETWNSILEAGKTVWGAIVNFFTVDIPAAWQSLVDFFVSIPEWFYNLWITIQQAFVDGWNSIVNFFTVTIPVWINQIFNWFNELPYLIGFALGYVLTTIIMWGVDTWNYLITNVPIWINNVGNFFAQLPATIWTWLVNTLNNIVLWGQQTYTYMVNAVNNAINAVVQWFSTLPNRIWQWLLNTISMIGQFAISLASAAHAAGSNMVNNIIGAVTNLPSQFANIGRNIVQGVWNGITGMGGWIRDRINGFFSGVVDGAKSALGIHSPSRVFRDQVGKYMAQGVGVGFEDETENVKNSMEKDLYGLISKMQTTVDHEVAITTARVVGNRNTPTDSTVTNNNDNALNVNIENFNNTKNQDVQSLMEELEFYRKQNSLAKGGI</sequence>
<gene>
    <name evidence="2" type="ORF">CBO05C_0651</name>
</gene>
<dbReference type="EMBL" id="DF384213">
    <property type="protein sequence ID" value="GAE00961.1"/>
    <property type="molecule type" value="Genomic_DNA"/>
</dbReference>
<keyword evidence="1" id="KW-0472">Membrane</keyword>
<keyword evidence="1" id="KW-1133">Transmembrane helix</keyword>
<feature type="transmembrane region" description="Helical" evidence="1">
    <location>
        <begin position="95"/>
        <end position="123"/>
    </location>
</feature>